<dbReference type="SUPFAM" id="SSF52047">
    <property type="entry name" value="RNI-like"/>
    <property type="match status" value="2"/>
</dbReference>
<dbReference type="PANTHER" id="PTHR24111:SF0">
    <property type="entry name" value="LEUCINE-RICH REPEAT-CONTAINING PROTEIN"/>
    <property type="match status" value="1"/>
</dbReference>
<dbReference type="Gene3D" id="3.80.10.10">
    <property type="entry name" value="Ribonuclease Inhibitor"/>
    <property type="match status" value="5"/>
</dbReference>
<gene>
    <name evidence="2" type="ORF">V8G54_016542</name>
</gene>
<evidence type="ECO:0008006" key="4">
    <source>
        <dbReference type="Google" id="ProtNLM"/>
    </source>
</evidence>
<dbReference type="FunFam" id="3.80.10.10:FF:001374">
    <property type="entry name" value="RNI-like superfamily protein"/>
    <property type="match status" value="1"/>
</dbReference>
<proteinExistence type="predicted"/>
<reference evidence="2 3" key="1">
    <citation type="journal article" date="2023" name="Life. Sci Alliance">
        <title>Evolutionary insights into 3D genome organization and epigenetic landscape of Vigna mungo.</title>
        <authorList>
            <person name="Junaid A."/>
            <person name="Singh B."/>
            <person name="Bhatia S."/>
        </authorList>
    </citation>
    <scope>NUCLEOTIDE SEQUENCE [LARGE SCALE GENOMIC DNA]</scope>
    <source>
        <strain evidence="2">Urdbean</strain>
    </source>
</reference>
<evidence type="ECO:0000256" key="1">
    <source>
        <dbReference type="ARBA" id="ARBA00022737"/>
    </source>
</evidence>
<dbReference type="InterPro" id="IPR052201">
    <property type="entry name" value="LRR-containing_regulator"/>
</dbReference>
<dbReference type="Proteomes" id="UP001374535">
    <property type="component" value="Chromosome 5"/>
</dbReference>
<evidence type="ECO:0000313" key="2">
    <source>
        <dbReference type="EMBL" id="WVZ12012.1"/>
    </source>
</evidence>
<dbReference type="EMBL" id="CP144696">
    <property type="protein sequence ID" value="WVZ12012.1"/>
    <property type="molecule type" value="Genomic_DNA"/>
</dbReference>
<evidence type="ECO:0000313" key="3">
    <source>
        <dbReference type="Proteomes" id="UP001374535"/>
    </source>
</evidence>
<dbReference type="InterPro" id="IPR032675">
    <property type="entry name" value="LRR_dom_sf"/>
</dbReference>
<dbReference type="Pfam" id="PF13516">
    <property type="entry name" value="LRR_6"/>
    <property type="match status" value="8"/>
</dbReference>
<dbReference type="SMART" id="SM00368">
    <property type="entry name" value="LRR_RI"/>
    <property type="match status" value="11"/>
</dbReference>
<accession>A0AAQ3NMM6</accession>
<dbReference type="PANTHER" id="PTHR24111">
    <property type="entry name" value="LEUCINE-RICH REPEAT-CONTAINING PROTEIN 34"/>
    <property type="match status" value="1"/>
</dbReference>
<keyword evidence="3" id="KW-1185">Reference proteome</keyword>
<sequence>MACSSPLSLYPHPQVGLRNQSLQSLALTCVVQFAPLPGLNCQRVRFRNIVRFRSFVIKVSSSVEGTRPRPVGSRRIYRQSQAHAPLSSAPMKQIANVVGPFAVLVAVTFVIWKLVEKLLVPVPKPLKSSTVEGQLPSQGLKWSLAAGTNLMSQLGAKIERQSKYKLNEFARELRSFPSVDMSGRNFGDEGLFFLAESLAFNQVVLTVGFFSFITHTSAVWYAISALNYRFTMPNAAIRSLYAKPDFPLLTICEEVSFAANGITAAGLRAFDGVLQSNITLKTLDLSGNLVGDEGAKVSPKCFSEFRIWCLCDILANNSSIEKLQLNSADLGDAGAKAIAEMLKKNSSLRVLELNNNMIEYSGFSSLAGALLENNSIRNIHLNGNYGGALGANALAKALESNKLLRELHLHGNSIGDEGIRSLMAGLSAHKGKLTLLDIGNNSLTSKGAFHVAEYVKKSRSLLWLNLYMNDIGDEGAGKIAAALKENRSITTLDLGGNNIHADGVNAVAQVFKDNLIITTLELSYNPIGPDGAKALAEVLKFHGNIKTLKLGWCQIGAKGAEFIADALKYNTTISILDLRANGLRDEGAQCLARSLKVVNEALTSLDLGFNEIREIILSLMLSDSQDDGAFAIAQALKSNDDVAVTSLNIASNFLTKFGQGALADARDHVLEMTQKEINIFL</sequence>
<dbReference type="InterPro" id="IPR001611">
    <property type="entry name" value="Leu-rich_rpt"/>
</dbReference>
<name>A0AAQ3NMM6_VIGMU</name>
<protein>
    <recommendedName>
        <fullName evidence="4">Protein NLRC3</fullName>
    </recommendedName>
</protein>
<keyword evidence="1" id="KW-0677">Repeat</keyword>
<dbReference type="AlphaFoldDB" id="A0AAQ3NMM6"/>
<organism evidence="2 3">
    <name type="scientific">Vigna mungo</name>
    <name type="common">Black gram</name>
    <name type="synonym">Phaseolus mungo</name>
    <dbReference type="NCBI Taxonomy" id="3915"/>
    <lineage>
        <taxon>Eukaryota</taxon>
        <taxon>Viridiplantae</taxon>
        <taxon>Streptophyta</taxon>
        <taxon>Embryophyta</taxon>
        <taxon>Tracheophyta</taxon>
        <taxon>Spermatophyta</taxon>
        <taxon>Magnoliopsida</taxon>
        <taxon>eudicotyledons</taxon>
        <taxon>Gunneridae</taxon>
        <taxon>Pentapetalae</taxon>
        <taxon>rosids</taxon>
        <taxon>fabids</taxon>
        <taxon>Fabales</taxon>
        <taxon>Fabaceae</taxon>
        <taxon>Papilionoideae</taxon>
        <taxon>50 kb inversion clade</taxon>
        <taxon>NPAAA clade</taxon>
        <taxon>indigoferoid/millettioid clade</taxon>
        <taxon>Phaseoleae</taxon>
        <taxon>Vigna</taxon>
    </lineage>
</organism>